<dbReference type="NCBIfam" id="TIGR00084">
    <property type="entry name" value="ruvA"/>
    <property type="match status" value="1"/>
</dbReference>
<feature type="domain" description="Helix-hairpin-helix DNA-binding motif class 1" evidence="7">
    <location>
        <begin position="108"/>
        <end position="127"/>
    </location>
</feature>
<keyword evidence="2 6" id="KW-0227">DNA damage</keyword>
<dbReference type="InterPro" id="IPR000085">
    <property type="entry name" value="RuvA"/>
</dbReference>
<comment type="function">
    <text evidence="6">The RuvA-RuvB-RuvC complex processes Holliday junction (HJ) DNA during genetic recombination and DNA repair, while the RuvA-RuvB complex plays an important role in the rescue of blocked DNA replication forks via replication fork reversal (RFR). RuvA specifically binds to HJ cruciform DNA, conferring on it an open structure. The RuvB hexamer acts as an ATP-dependent pump, pulling dsDNA into and through the RuvAB complex. HJ branch migration allows RuvC to scan DNA until it finds its consensus sequence, where it cleaves and resolves the cruciform DNA.</text>
</comment>
<dbReference type="EMBL" id="MEYS01000001">
    <property type="protein sequence ID" value="OGD34444.1"/>
    <property type="molecule type" value="Genomic_DNA"/>
</dbReference>
<dbReference type="Gene3D" id="2.40.50.140">
    <property type="entry name" value="Nucleic acid-binding proteins"/>
    <property type="match status" value="1"/>
</dbReference>
<dbReference type="SUPFAM" id="SSF46929">
    <property type="entry name" value="DNA helicase RuvA subunit, C-terminal domain"/>
    <property type="match status" value="1"/>
</dbReference>
<dbReference type="Pfam" id="PF14520">
    <property type="entry name" value="HHH_5"/>
    <property type="match status" value="1"/>
</dbReference>
<accession>A0A1F5BV00</accession>
<proteinExistence type="inferred from homology"/>
<dbReference type="GO" id="GO:0048476">
    <property type="term" value="C:Holliday junction resolvase complex"/>
    <property type="evidence" value="ECO:0007669"/>
    <property type="project" value="UniProtKB-UniRule"/>
</dbReference>
<dbReference type="InterPro" id="IPR036267">
    <property type="entry name" value="RuvA_C_sf"/>
</dbReference>
<keyword evidence="5 6" id="KW-0234">DNA repair</keyword>
<dbReference type="GO" id="GO:0009378">
    <property type="term" value="F:four-way junction helicase activity"/>
    <property type="evidence" value="ECO:0007669"/>
    <property type="project" value="InterPro"/>
</dbReference>
<sequence>MISYLEGVVVFQNEKYILVLVNGVGYKVFLSSATSDRIQRVGDAVKVFTHLHVREDALDLYGFLDATELELFEMLLTVSGIGPKMALTIISIDRPSVLAGAISREDAGFLTKISGIGTKMAHKMILELKEKISRLSFKAEDAEVALDGDAIDALVGLGWNVREARTALRAISKDIVKTELRIKEALKTLGK</sequence>
<dbReference type="Gene3D" id="1.10.150.20">
    <property type="entry name" value="5' to 3' exonuclease, C-terminal subdomain"/>
    <property type="match status" value="1"/>
</dbReference>
<comment type="similarity">
    <text evidence="6">Belongs to the RuvA family.</text>
</comment>
<keyword evidence="8" id="KW-0378">Hydrolase</keyword>
<dbReference type="AlphaFoldDB" id="A0A1F5BV00"/>
<dbReference type="InterPro" id="IPR012340">
    <property type="entry name" value="NA-bd_OB-fold"/>
</dbReference>
<dbReference type="GO" id="GO:0005524">
    <property type="term" value="F:ATP binding"/>
    <property type="evidence" value="ECO:0007669"/>
    <property type="project" value="InterPro"/>
</dbReference>
<dbReference type="GO" id="GO:0006281">
    <property type="term" value="P:DNA repair"/>
    <property type="evidence" value="ECO:0007669"/>
    <property type="project" value="UniProtKB-UniRule"/>
</dbReference>
<comment type="domain">
    <text evidence="6">Has three domains with a flexible linker between the domains II and III and assumes an 'L' shape. Domain III is highly mobile and contacts RuvB.</text>
</comment>
<keyword evidence="8" id="KW-0347">Helicase</keyword>
<dbReference type="STRING" id="1797298.A2988_02885"/>
<comment type="caution">
    <text evidence="6">Lacks conserved residue(s) required for the propagation of feature annotation.</text>
</comment>
<dbReference type="GO" id="GO:0000400">
    <property type="term" value="F:four-way junction DNA binding"/>
    <property type="evidence" value="ECO:0007669"/>
    <property type="project" value="UniProtKB-UniRule"/>
</dbReference>
<keyword evidence="8" id="KW-0547">Nucleotide-binding</keyword>
<evidence type="ECO:0000256" key="5">
    <source>
        <dbReference type="ARBA" id="ARBA00023204"/>
    </source>
</evidence>
<gene>
    <name evidence="6" type="primary">ruvA</name>
    <name evidence="8" type="ORF">A2988_02885</name>
</gene>
<name>A0A1F5BV00_9BACT</name>
<dbReference type="Proteomes" id="UP000176650">
    <property type="component" value="Unassembled WGS sequence"/>
</dbReference>
<dbReference type="InterPro" id="IPR011114">
    <property type="entry name" value="RuvA_C"/>
</dbReference>
<dbReference type="InterPro" id="IPR013849">
    <property type="entry name" value="DNA_helicase_Holl-junc_RuvA_I"/>
</dbReference>
<dbReference type="CDD" id="cd14332">
    <property type="entry name" value="UBA_RuvA_C"/>
    <property type="match status" value="1"/>
</dbReference>
<keyword evidence="8" id="KW-0067">ATP-binding</keyword>
<evidence type="ECO:0000256" key="6">
    <source>
        <dbReference type="HAMAP-Rule" id="MF_00031"/>
    </source>
</evidence>
<dbReference type="Gene3D" id="1.10.8.10">
    <property type="entry name" value="DNA helicase RuvA subunit, C-terminal domain"/>
    <property type="match status" value="1"/>
</dbReference>
<organism evidence="8 9">
    <name type="scientific">Candidatus Azambacteria bacterium RIFCSPLOWO2_01_FULL_46_25</name>
    <dbReference type="NCBI Taxonomy" id="1797298"/>
    <lineage>
        <taxon>Bacteria</taxon>
        <taxon>Candidatus Azamiibacteriota</taxon>
    </lineage>
</organism>
<evidence type="ECO:0000259" key="7">
    <source>
        <dbReference type="SMART" id="SM00278"/>
    </source>
</evidence>
<comment type="subcellular location">
    <subcellularLocation>
        <location evidence="6">Cytoplasm</location>
    </subcellularLocation>
</comment>
<evidence type="ECO:0000313" key="8">
    <source>
        <dbReference type="EMBL" id="OGD34444.1"/>
    </source>
</evidence>
<dbReference type="GO" id="GO:0005737">
    <property type="term" value="C:cytoplasm"/>
    <property type="evidence" value="ECO:0007669"/>
    <property type="project" value="UniProtKB-SubCell"/>
</dbReference>
<dbReference type="InterPro" id="IPR010994">
    <property type="entry name" value="RuvA_2-like"/>
</dbReference>
<dbReference type="InterPro" id="IPR003583">
    <property type="entry name" value="Hlx-hairpin-Hlx_DNA-bd_motif"/>
</dbReference>
<feature type="domain" description="Helix-hairpin-helix DNA-binding motif class 1" evidence="7">
    <location>
        <begin position="73"/>
        <end position="92"/>
    </location>
</feature>
<feature type="region of interest" description="Domain I" evidence="6">
    <location>
        <begin position="1"/>
        <end position="64"/>
    </location>
</feature>
<dbReference type="GO" id="GO:0009379">
    <property type="term" value="C:Holliday junction helicase complex"/>
    <property type="evidence" value="ECO:0007669"/>
    <property type="project" value="InterPro"/>
</dbReference>
<dbReference type="Pfam" id="PF07499">
    <property type="entry name" value="RuvA_C"/>
    <property type="match status" value="1"/>
</dbReference>
<reference evidence="8 9" key="1">
    <citation type="journal article" date="2016" name="Nat. Commun.">
        <title>Thousands of microbial genomes shed light on interconnected biogeochemical processes in an aquifer system.</title>
        <authorList>
            <person name="Anantharaman K."/>
            <person name="Brown C.T."/>
            <person name="Hug L.A."/>
            <person name="Sharon I."/>
            <person name="Castelle C.J."/>
            <person name="Probst A.J."/>
            <person name="Thomas B.C."/>
            <person name="Singh A."/>
            <person name="Wilkins M.J."/>
            <person name="Karaoz U."/>
            <person name="Brodie E.L."/>
            <person name="Williams K.H."/>
            <person name="Hubbard S.S."/>
            <person name="Banfield J.F."/>
        </authorList>
    </citation>
    <scope>NUCLEOTIDE SEQUENCE [LARGE SCALE GENOMIC DNA]</scope>
</reference>
<comment type="caution">
    <text evidence="8">The sequence shown here is derived from an EMBL/GenBank/DDBJ whole genome shotgun (WGS) entry which is preliminary data.</text>
</comment>
<dbReference type="HAMAP" id="MF_00031">
    <property type="entry name" value="DNA_HJ_migration_RuvA"/>
    <property type="match status" value="1"/>
</dbReference>
<dbReference type="SUPFAM" id="SSF50249">
    <property type="entry name" value="Nucleic acid-binding proteins"/>
    <property type="match status" value="1"/>
</dbReference>
<dbReference type="SMART" id="SM00278">
    <property type="entry name" value="HhH1"/>
    <property type="match status" value="2"/>
</dbReference>
<protein>
    <recommendedName>
        <fullName evidence="6">Holliday junction branch migration complex subunit RuvA</fullName>
    </recommendedName>
</protein>
<dbReference type="Pfam" id="PF01330">
    <property type="entry name" value="RuvA_N"/>
    <property type="match status" value="1"/>
</dbReference>
<evidence type="ECO:0000256" key="4">
    <source>
        <dbReference type="ARBA" id="ARBA00023172"/>
    </source>
</evidence>
<keyword evidence="3 6" id="KW-0238">DNA-binding</keyword>
<dbReference type="SUPFAM" id="SSF47781">
    <property type="entry name" value="RuvA domain 2-like"/>
    <property type="match status" value="1"/>
</dbReference>
<evidence type="ECO:0000256" key="2">
    <source>
        <dbReference type="ARBA" id="ARBA00022763"/>
    </source>
</evidence>
<comment type="subunit">
    <text evidence="6">Homotetramer. Forms an RuvA(8)-RuvB(12)-Holliday junction (HJ) complex. HJ DNA is sandwiched between 2 RuvA tetramers; dsDNA enters through RuvA and exits via RuvB. An RuvB hexamer assembles on each DNA strand where it exits the tetramer. Each RuvB hexamer is contacted by two RuvA subunits (via domain III) on 2 adjacent RuvB subunits; this complex drives branch migration. In the full resolvosome a probable DNA-RuvA(4)-RuvB(12)-RuvC(2) complex forms which resolves the HJ.</text>
</comment>
<evidence type="ECO:0000313" key="9">
    <source>
        <dbReference type="Proteomes" id="UP000176650"/>
    </source>
</evidence>
<keyword evidence="4 6" id="KW-0233">DNA recombination</keyword>
<evidence type="ECO:0000256" key="3">
    <source>
        <dbReference type="ARBA" id="ARBA00023125"/>
    </source>
</evidence>
<feature type="region of interest" description="Domain III" evidence="6">
    <location>
        <begin position="149"/>
        <end position="191"/>
    </location>
</feature>
<dbReference type="GO" id="GO:0006310">
    <property type="term" value="P:DNA recombination"/>
    <property type="evidence" value="ECO:0007669"/>
    <property type="project" value="UniProtKB-UniRule"/>
</dbReference>
<evidence type="ECO:0000256" key="1">
    <source>
        <dbReference type="ARBA" id="ARBA00022490"/>
    </source>
</evidence>
<keyword evidence="1 6" id="KW-0963">Cytoplasm</keyword>